<comment type="similarity">
    <text evidence="2">Belongs to the tweety family.</text>
</comment>
<evidence type="ECO:0000256" key="9">
    <source>
        <dbReference type="ARBA" id="ARBA00023173"/>
    </source>
</evidence>
<evidence type="ECO:0000256" key="6">
    <source>
        <dbReference type="ARBA" id="ARBA00022989"/>
    </source>
</evidence>
<accession>A0A7J5ZVS1</accession>
<dbReference type="InterPro" id="IPR006990">
    <property type="entry name" value="Tweety"/>
</dbReference>
<gene>
    <name evidence="13" type="ORF">AMELA_G00249900</name>
</gene>
<name>A0A7J5ZVS1_AMEME</name>
<evidence type="ECO:0000256" key="1">
    <source>
        <dbReference type="ARBA" id="ARBA00004651"/>
    </source>
</evidence>
<evidence type="ECO:0000256" key="5">
    <source>
        <dbReference type="ARBA" id="ARBA00022692"/>
    </source>
</evidence>
<dbReference type="Pfam" id="PF04906">
    <property type="entry name" value="Tweety"/>
    <property type="match status" value="1"/>
</dbReference>
<protein>
    <submittedName>
        <fullName evidence="13">Uncharacterized protein</fullName>
    </submittedName>
</protein>
<sequence>MAAVVNYSSPWWVNLLHRLPHFNLRFEQISSEFQPEDSSYQQVRAAAHIPHSLGRTAGRIGPGMLPDACPDLKGNAKKSMKVSFLYPETVTSSVPALDGTNALVFNQSLSI</sequence>
<dbReference type="GO" id="GO:0005254">
    <property type="term" value="F:chloride channel activity"/>
    <property type="evidence" value="ECO:0007669"/>
    <property type="project" value="UniProtKB-KW"/>
</dbReference>
<keyword evidence="11" id="KW-0868">Chloride</keyword>
<keyword evidence="3" id="KW-0813">Transport</keyword>
<evidence type="ECO:0000313" key="14">
    <source>
        <dbReference type="Proteomes" id="UP000593565"/>
    </source>
</evidence>
<comment type="subcellular location">
    <subcellularLocation>
        <location evidence="1">Cell membrane</location>
        <topology evidence="1">Multi-pass membrane protein</topology>
    </subcellularLocation>
</comment>
<dbReference type="GO" id="GO:0034707">
    <property type="term" value="C:chloride channel complex"/>
    <property type="evidence" value="ECO:0007669"/>
    <property type="project" value="UniProtKB-KW"/>
</dbReference>
<keyword evidence="12" id="KW-0407">Ion channel</keyword>
<keyword evidence="5" id="KW-0812">Transmembrane</keyword>
<organism evidence="13 14">
    <name type="scientific">Ameiurus melas</name>
    <name type="common">Black bullhead</name>
    <name type="synonym">Silurus melas</name>
    <dbReference type="NCBI Taxonomy" id="219545"/>
    <lineage>
        <taxon>Eukaryota</taxon>
        <taxon>Metazoa</taxon>
        <taxon>Chordata</taxon>
        <taxon>Craniata</taxon>
        <taxon>Vertebrata</taxon>
        <taxon>Euteleostomi</taxon>
        <taxon>Actinopterygii</taxon>
        <taxon>Neopterygii</taxon>
        <taxon>Teleostei</taxon>
        <taxon>Ostariophysi</taxon>
        <taxon>Siluriformes</taxon>
        <taxon>Ictaluridae</taxon>
        <taxon>Ameiurus</taxon>
    </lineage>
</organism>
<evidence type="ECO:0000256" key="10">
    <source>
        <dbReference type="ARBA" id="ARBA00023180"/>
    </source>
</evidence>
<dbReference type="Proteomes" id="UP000593565">
    <property type="component" value="Unassembled WGS sequence"/>
</dbReference>
<evidence type="ECO:0000256" key="4">
    <source>
        <dbReference type="ARBA" id="ARBA00022475"/>
    </source>
</evidence>
<proteinExistence type="inferred from homology"/>
<dbReference type="EMBL" id="JAAGNN010000023">
    <property type="protein sequence ID" value="KAF4074021.1"/>
    <property type="molecule type" value="Genomic_DNA"/>
</dbReference>
<evidence type="ECO:0000313" key="13">
    <source>
        <dbReference type="EMBL" id="KAF4074021.1"/>
    </source>
</evidence>
<keyword evidence="9" id="KW-0869">Chloride channel</keyword>
<dbReference type="AlphaFoldDB" id="A0A7J5ZVS1"/>
<keyword evidence="14" id="KW-1185">Reference proteome</keyword>
<keyword evidence="10" id="KW-0325">Glycoprotein</keyword>
<keyword evidence="4" id="KW-1003">Cell membrane</keyword>
<keyword evidence="6" id="KW-1133">Transmembrane helix</keyword>
<dbReference type="GO" id="GO:0005886">
    <property type="term" value="C:plasma membrane"/>
    <property type="evidence" value="ECO:0007669"/>
    <property type="project" value="UniProtKB-SubCell"/>
</dbReference>
<evidence type="ECO:0000256" key="7">
    <source>
        <dbReference type="ARBA" id="ARBA00023065"/>
    </source>
</evidence>
<evidence type="ECO:0000256" key="2">
    <source>
        <dbReference type="ARBA" id="ARBA00009849"/>
    </source>
</evidence>
<keyword evidence="7" id="KW-0406">Ion transport</keyword>
<evidence type="ECO:0000256" key="8">
    <source>
        <dbReference type="ARBA" id="ARBA00023136"/>
    </source>
</evidence>
<comment type="caution">
    <text evidence="13">The sequence shown here is derived from an EMBL/GenBank/DDBJ whole genome shotgun (WGS) entry which is preliminary data.</text>
</comment>
<evidence type="ECO:0000256" key="11">
    <source>
        <dbReference type="ARBA" id="ARBA00023214"/>
    </source>
</evidence>
<evidence type="ECO:0000256" key="12">
    <source>
        <dbReference type="ARBA" id="ARBA00023303"/>
    </source>
</evidence>
<keyword evidence="8" id="KW-0472">Membrane</keyword>
<evidence type="ECO:0000256" key="3">
    <source>
        <dbReference type="ARBA" id="ARBA00022448"/>
    </source>
</evidence>
<reference evidence="13 14" key="1">
    <citation type="submission" date="2020-02" db="EMBL/GenBank/DDBJ databases">
        <title>A chromosome-scale genome assembly of the black bullhead catfish (Ameiurus melas).</title>
        <authorList>
            <person name="Wen M."/>
            <person name="Zham M."/>
            <person name="Cabau C."/>
            <person name="Klopp C."/>
            <person name="Donnadieu C."/>
            <person name="Roques C."/>
            <person name="Bouchez O."/>
            <person name="Lampietro C."/>
            <person name="Jouanno E."/>
            <person name="Herpin A."/>
            <person name="Louis A."/>
            <person name="Berthelot C."/>
            <person name="Parey E."/>
            <person name="Roest-Crollius H."/>
            <person name="Braasch I."/>
            <person name="Postlethwait J."/>
            <person name="Robinson-Rechavi M."/>
            <person name="Echchiki A."/>
            <person name="Begum T."/>
            <person name="Montfort J."/>
            <person name="Schartl M."/>
            <person name="Bobe J."/>
            <person name="Guiguen Y."/>
        </authorList>
    </citation>
    <scope>NUCLEOTIDE SEQUENCE [LARGE SCALE GENOMIC DNA]</scope>
    <source>
        <strain evidence="13">M_S1</strain>
        <tissue evidence="13">Blood</tissue>
    </source>
</reference>